<reference evidence="2 3" key="1">
    <citation type="submission" date="2022-08" db="EMBL/GenBank/DDBJ databases">
        <title>novel species in genus Aeromicrobium.</title>
        <authorList>
            <person name="Ye L."/>
        </authorList>
    </citation>
    <scope>NUCLEOTIDE SEQUENCE [LARGE SCALE GENOMIC DNA]</scope>
    <source>
        <strain evidence="3">zg-Y1379</strain>
    </source>
</reference>
<feature type="compositionally biased region" description="Basic and acidic residues" evidence="1">
    <location>
        <begin position="309"/>
        <end position="322"/>
    </location>
</feature>
<dbReference type="RefSeq" id="WP_232399114.1">
    <property type="nucleotide sequence ID" value="NZ_CP102173.1"/>
</dbReference>
<gene>
    <name evidence="2" type="ORF">NQV15_07040</name>
</gene>
<feature type="region of interest" description="Disordered" evidence="1">
    <location>
        <begin position="303"/>
        <end position="336"/>
    </location>
</feature>
<feature type="region of interest" description="Disordered" evidence="1">
    <location>
        <begin position="220"/>
        <end position="242"/>
    </location>
</feature>
<feature type="compositionally biased region" description="Low complexity" evidence="1">
    <location>
        <begin position="231"/>
        <end position="241"/>
    </location>
</feature>
<dbReference type="EMBL" id="CP102173">
    <property type="protein sequence ID" value="UUP15062.1"/>
    <property type="molecule type" value="Genomic_DNA"/>
</dbReference>
<evidence type="ECO:0000313" key="3">
    <source>
        <dbReference type="Proteomes" id="UP001316184"/>
    </source>
</evidence>
<sequence>MPLHAVLVSGPIGPDTIDLPGEPARLREAVQGLRDLTRQLGQVSEQLQQANPPQGSRGRTVLALSRGAQRAGTALEADARQLGELADSIEAAADALAQGQDGLDGLRQRWRAARQGLRQALQDAKGGPHDPGALIRRIDAHTAEPHDAQFRRQAGLSFTDGGGGAQAEAMLLEQGGALQQAIGEYRREVRGIVDEYADLMQKAKNADNDVDRRLPRRAEASLGAVRGDGSGEPSPEISSPEAVQSLGEQLLDAAKALGQAADRLEDIRLAIRAGRMLPEEERVGSNNGFKRDWTEHLESVRESLTAGRRAADTAADRLRQADDDSAADIRQALRGH</sequence>
<proteinExistence type="predicted"/>
<name>A0ABY5MC78_9ACTN</name>
<evidence type="ECO:0000313" key="2">
    <source>
        <dbReference type="EMBL" id="UUP15062.1"/>
    </source>
</evidence>
<organism evidence="2 3">
    <name type="scientific">Aeromicrobium wangtongii</name>
    <dbReference type="NCBI Taxonomy" id="2969247"/>
    <lineage>
        <taxon>Bacteria</taxon>
        <taxon>Bacillati</taxon>
        <taxon>Actinomycetota</taxon>
        <taxon>Actinomycetes</taxon>
        <taxon>Propionibacteriales</taxon>
        <taxon>Nocardioidaceae</taxon>
        <taxon>Aeromicrobium</taxon>
    </lineage>
</organism>
<protein>
    <submittedName>
        <fullName evidence="2">Uncharacterized protein</fullName>
    </submittedName>
</protein>
<keyword evidence="3" id="KW-1185">Reference proteome</keyword>
<evidence type="ECO:0000256" key="1">
    <source>
        <dbReference type="SAM" id="MobiDB-lite"/>
    </source>
</evidence>
<accession>A0ABY5MC78</accession>
<dbReference type="Proteomes" id="UP001316184">
    <property type="component" value="Chromosome"/>
</dbReference>